<organism evidence="5 6">
    <name type="scientific">Mucilaginibacter pineti</name>
    <dbReference type="NCBI Taxonomy" id="1391627"/>
    <lineage>
        <taxon>Bacteria</taxon>
        <taxon>Pseudomonadati</taxon>
        <taxon>Bacteroidota</taxon>
        <taxon>Sphingobacteriia</taxon>
        <taxon>Sphingobacteriales</taxon>
        <taxon>Sphingobacteriaceae</taxon>
        <taxon>Mucilaginibacter</taxon>
    </lineage>
</organism>
<name>A0A1G6XLE3_9SPHI</name>
<gene>
    <name evidence="5" type="ORF">SAMN05216464_102575</name>
</gene>
<dbReference type="RefSeq" id="WP_091146856.1">
    <property type="nucleotide sequence ID" value="NZ_FNAI01000002.1"/>
</dbReference>
<dbReference type="AlphaFoldDB" id="A0A1G6XLE3"/>
<dbReference type="Proteomes" id="UP000199072">
    <property type="component" value="Unassembled WGS sequence"/>
</dbReference>
<dbReference type="InterPro" id="IPR036291">
    <property type="entry name" value="NAD(P)-bd_dom_sf"/>
</dbReference>
<evidence type="ECO:0000256" key="1">
    <source>
        <dbReference type="ARBA" id="ARBA00006484"/>
    </source>
</evidence>
<dbReference type="STRING" id="1391627.SAMN05216464_102575"/>
<evidence type="ECO:0000259" key="4">
    <source>
        <dbReference type="SMART" id="SM00822"/>
    </source>
</evidence>
<dbReference type="GO" id="GO:0016491">
    <property type="term" value="F:oxidoreductase activity"/>
    <property type="evidence" value="ECO:0007669"/>
    <property type="project" value="UniProtKB-KW"/>
</dbReference>
<dbReference type="Gene3D" id="3.40.50.720">
    <property type="entry name" value="NAD(P)-binding Rossmann-like Domain"/>
    <property type="match status" value="1"/>
</dbReference>
<dbReference type="FunFam" id="3.40.50.720:FF:000084">
    <property type="entry name" value="Short-chain dehydrogenase reductase"/>
    <property type="match status" value="1"/>
</dbReference>
<dbReference type="PRINTS" id="PR00080">
    <property type="entry name" value="SDRFAMILY"/>
</dbReference>
<dbReference type="PANTHER" id="PTHR44196">
    <property type="entry name" value="DEHYDROGENASE/REDUCTASE SDR FAMILY MEMBER 7B"/>
    <property type="match status" value="1"/>
</dbReference>
<dbReference type="NCBIfam" id="NF004825">
    <property type="entry name" value="PRK06181.1"/>
    <property type="match status" value="1"/>
</dbReference>
<evidence type="ECO:0000256" key="2">
    <source>
        <dbReference type="ARBA" id="ARBA00023002"/>
    </source>
</evidence>
<reference evidence="5 6" key="1">
    <citation type="submission" date="2016-10" db="EMBL/GenBank/DDBJ databases">
        <authorList>
            <person name="de Groot N.N."/>
        </authorList>
    </citation>
    <scope>NUCLEOTIDE SEQUENCE [LARGE SCALE GENOMIC DNA]</scope>
    <source>
        <strain evidence="5 6">47C3B</strain>
    </source>
</reference>
<dbReference type="PIRSF" id="PIRSF000126">
    <property type="entry name" value="11-beta-HSD1"/>
    <property type="match status" value="1"/>
</dbReference>
<dbReference type="Pfam" id="PF00106">
    <property type="entry name" value="adh_short"/>
    <property type="match status" value="1"/>
</dbReference>
<protein>
    <submittedName>
        <fullName evidence="5">Short-chain dehydrogenase</fullName>
    </submittedName>
</protein>
<dbReference type="PROSITE" id="PS00061">
    <property type="entry name" value="ADH_SHORT"/>
    <property type="match status" value="1"/>
</dbReference>
<keyword evidence="2" id="KW-0560">Oxidoreductase</keyword>
<keyword evidence="6" id="KW-1185">Reference proteome</keyword>
<dbReference type="PRINTS" id="PR00081">
    <property type="entry name" value="GDHRDH"/>
</dbReference>
<dbReference type="SUPFAM" id="SSF51735">
    <property type="entry name" value="NAD(P)-binding Rossmann-fold domains"/>
    <property type="match status" value="1"/>
</dbReference>
<accession>A0A1G6XLE3</accession>
<evidence type="ECO:0000256" key="3">
    <source>
        <dbReference type="RuleBase" id="RU000363"/>
    </source>
</evidence>
<proteinExistence type="inferred from homology"/>
<evidence type="ECO:0000313" key="6">
    <source>
        <dbReference type="Proteomes" id="UP000199072"/>
    </source>
</evidence>
<evidence type="ECO:0000313" key="5">
    <source>
        <dbReference type="EMBL" id="SDD78831.1"/>
    </source>
</evidence>
<dbReference type="InterPro" id="IPR020904">
    <property type="entry name" value="Sc_DH/Rdtase_CS"/>
</dbReference>
<dbReference type="PANTHER" id="PTHR44196:SF1">
    <property type="entry name" value="DEHYDROGENASE_REDUCTASE SDR FAMILY MEMBER 7B"/>
    <property type="match status" value="1"/>
</dbReference>
<dbReference type="InterPro" id="IPR002347">
    <property type="entry name" value="SDR_fam"/>
</dbReference>
<feature type="domain" description="Ketoreductase" evidence="4">
    <location>
        <begin position="6"/>
        <end position="186"/>
    </location>
</feature>
<comment type="similarity">
    <text evidence="1 3">Belongs to the short-chain dehydrogenases/reductases (SDR) family.</text>
</comment>
<sequence>MKLKDKIIVITGASSGIGKSLANECAKRGANVVLAARQYVTLCEITQQLESRYQVKALAIQCDVTIEEDCAQLIKQTLTTFGRIDVLINNAGISMRALFKDVDLKVLKSLMDVNFWGTVYCTKYALPEITKTKGSIVGVSSIAGYKGLPGRAGYSASKFAMNGFLDALRVENLKTGVHILTACPGFTTSNIRNTALNKEGVSQRESTLEENKMMSSDEVAAIIVDGIENRSRTLIMTLQGKLTVLLSKLLPAFLDKMVYNVFAKERDPLLK</sequence>
<dbReference type="OrthoDB" id="822355at2"/>
<dbReference type="InterPro" id="IPR057326">
    <property type="entry name" value="KR_dom"/>
</dbReference>
<dbReference type="GO" id="GO:0016020">
    <property type="term" value="C:membrane"/>
    <property type="evidence" value="ECO:0007669"/>
    <property type="project" value="TreeGrafter"/>
</dbReference>
<dbReference type="EMBL" id="FNAI01000002">
    <property type="protein sequence ID" value="SDD78831.1"/>
    <property type="molecule type" value="Genomic_DNA"/>
</dbReference>
<dbReference type="SMART" id="SM00822">
    <property type="entry name" value="PKS_KR"/>
    <property type="match status" value="1"/>
</dbReference>